<evidence type="ECO:0000313" key="2">
    <source>
        <dbReference type="Proteomes" id="UP000284202"/>
    </source>
</evidence>
<proteinExistence type="predicted"/>
<gene>
    <name evidence="1" type="ORF">D3P04_11575</name>
</gene>
<dbReference type="AlphaFoldDB" id="A0A418SVF5"/>
<evidence type="ECO:0008006" key="3">
    <source>
        <dbReference type="Google" id="ProtNLM"/>
    </source>
</evidence>
<accession>A0A418SVF5</accession>
<evidence type="ECO:0000313" key="1">
    <source>
        <dbReference type="EMBL" id="RJE84937.1"/>
    </source>
</evidence>
<dbReference type="Proteomes" id="UP000284202">
    <property type="component" value="Unassembled WGS sequence"/>
</dbReference>
<dbReference type="Gene3D" id="3.30.360.10">
    <property type="entry name" value="Dihydrodipicolinate Reductase, domain 2"/>
    <property type="match status" value="1"/>
</dbReference>
<sequence>MFGVYWEISGTKGTIIMDGGRFNELKIAQFGEDKGNRGFKTLLAGSQVSKFATFFPFDFGGGGLGYFDVKVIEIHDLITGICEPDGCASDFTFGLQNMRFADAMKRSLLSRIWETV</sequence>
<keyword evidence="2" id="KW-1185">Reference proteome</keyword>
<protein>
    <recommendedName>
        <fullName evidence="3">Gfo/Idh/MocA-like oxidoreductase C-terminal domain-containing protein</fullName>
    </recommendedName>
</protein>
<dbReference type="OrthoDB" id="9815825at2"/>
<dbReference type="EMBL" id="QZCG01000007">
    <property type="protein sequence ID" value="RJE84937.1"/>
    <property type="molecule type" value="Genomic_DNA"/>
</dbReference>
<organism evidence="1 2">
    <name type="scientific">Paracoccus onubensis</name>
    <dbReference type="NCBI Taxonomy" id="1675788"/>
    <lineage>
        <taxon>Bacteria</taxon>
        <taxon>Pseudomonadati</taxon>
        <taxon>Pseudomonadota</taxon>
        <taxon>Alphaproteobacteria</taxon>
        <taxon>Rhodobacterales</taxon>
        <taxon>Paracoccaceae</taxon>
        <taxon>Paracoccus</taxon>
    </lineage>
</organism>
<reference evidence="2" key="1">
    <citation type="submission" date="2018-09" db="EMBL/GenBank/DDBJ databases">
        <title>Acidovorax cavernicola nov. sp. isolated from Gruta de las Maravillas (Aracena, Spain).</title>
        <authorList>
            <person name="Jurado V."/>
            <person name="Gutierrez-Patricio S."/>
            <person name="Gonzalez-Pimentel J.L."/>
            <person name="Miller A.Z."/>
            <person name="Laiz L."/>
            <person name="Saiz-Jimenez C."/>
        </authorList>
    </citation>
    <scope>NUCLEOTIDE SEQUENCE [LARGE SCALE GENOMIC DNA]</scope>
    <source>
        <strain evidence="2">1011MAR3C25</strain>
    </source>
</reference>
<dbReference type="RefSeq" id="WP_119748996.1">
    <property type="nucleotide sequence ID" value="NZ_QZCG01000007.1"/>
</dbReference>
<name>A0A418SVF5_9RHOB</name>
<comment type="caution">
    <text evidence="1">The sequence shown here is derived from an EMBL/GenBank/DDBJ whole genome shotgun (WGS) entry which is preliminary data.</text>
</comment>